<dbReference type="InterPro" id="IPR017972">
    <property type="entry name" value="Cyt_P450_CS"/>
</dbReference>
<evidence type="ECO:0000256" key="1">
    <source>
        <dbReference type="ARBA" id="ARBA00001971"/>
    </source>
</evidence>
<gene>
    <name evidence="8" type="ORF">EJ08DRAFT_700390</name>
</gene>
<name>A0A9P4TV81_9PEZI</name>
<organism evidence="8 9">
    <name type="scientific">Tothia fuscella</name>
    <dbReference type="NCBI Taxonomy" id="1048955"/>
    <lineage>
        <taxon>Eukaryota</taxon>
        <taxon>Fungi</taxon>
        <taxon>Dikarya</taxon>
        <taxon>Ascomycota</taxon>
        <taxon>Pezizomycotina</taxon>
        <taxon>Dothideomycetes</taxon>
        <taxon>Pleosporomycetidae</taxon>
        <taxon>Venturiales</taxon>
        <taxon>Cylindrosympodiaceae</taxon>
        <taxon>Tothia</taxon>
    </lineage>
</organism>
<dbReference type="InterPro" id="IPR002974">
    <property type="entry name" value="Cyt_P450_E_CYP52_ascomycetes"/>
</dbReference>
<keyword evidence="7" id="KW-0349">Heme</keyword>
<dbReference type="AlphaFoldDB" id="A0A9P4TV81"/>
<evidence type="ECO:0000256" key="3">
    <source>
        <dbReference type="ARBA" id="ARBA00022723"/>
    </source>
</evidence>
<comment type="similarity">
    <text evidence="2 7">Belongs to the cytochrome P450 family.</text>
</comment>
<evidence type="ECO:0000256" key="2">
    <source>
        <dbReference type="ARBA" id="ARBA00010617"/>
    </source>
</evidence>
<dbReference type="SUPFAM" id="SSF48264">
    <property type="entry name" value="Cytochrome P450"/>
    <property type="match status" value="1"/>
</dbReference>
<dbReference type="Gene3D" id="1.10.630.10">
    <property type="entry name" value="Cytochrome P450"/>
    <property type="match status" value="1"/>
</dbReference>
<dbReference type="EMBL" id="MU007070">
    <property type="protein sequence ID" value="KAF2425308.1"/>
    <property type="molecule type" value="Genomic_DNA"/>
</dbReference>
<sequence>MGDSSRTNFARFGELGLSQSLAYLTLAALAAHLVNKVIRQYLEYRADCAFGARHGCQPPPELTKKWPLGIDRIKELWQSNADGRLLAFLCSLAKDYPHNMGSQYLLVGPRFFHNLSPKNVEAMLSTDFKDYGFGARPAVFAPLIGNGIFTQEGLAWKHSRELLRKQFVRTQYQKLDHFCQHVDNLIQCLRVDGVVDMQPLFFNLTLDTTTALLFGRSAYSLRAGIDQDADNRQFAESFNVAQEGLAKRFRIAPFHALYNPSEFREACSNVHQFVERYIQEQDLESIEDSTEDSYGFLKQVAEESATQTDLRDQLLSVLLAGRDTTACCLSWTFRLLVRHPQAMTRLRQEVAFVMENSHHPTRQQIRNMPFLTCIIKECLRLYPPVPLNNREAIRTTILPTGGGPDGKSPVLVRKGEMVVFSQYVNCRARNLYGADADDFRPERWETGELSDIGWAYFPFNGGPRQCLGEDFALMEISYTIVRLLQEFPVIQLPEGEKIEPVGTERQRLTLVLSAADGCKVLIQGHK</sequence>
<keyword evidence="9" id="KW-1185">Reference proteome</keyword>
<dbReference type="InterPro" id="IPR001128">
    <property type="entry name" value="Cyt_P450"/>
</dbReference>
<proteinExistence type="inferred from homology"/>
<dbReference type="CDD" id="cd11063">
    <property type="entry name" value="CYP52"/>
    <property type="match status" value="1"/>
</dbReference>
<keyword evidence="5 7" id="KW-0408">Iron</keyword>
<dbReference type="PANTHER" id="PTHR24287">
    <property type="entry name" value="P450, PUTATIVE (EUROFUNG)-RELATED"/>
    <property type="match status" value="1"/>
</dbReference>
<dbReference type="GO" id="GO:0016712">
    <property type="term" value="F:oxidoreductase activity, acting on paired donors, with incorporation or reduction of molecular oxygen, reduced flavin or flavoprotein as one donor, and incorporation of one atom of oxygen"/>
    <property type="evidence" value="ECO:0007669"/>
    <property type="project" value="InterPro"/>
</dbReference>
<dbReference type="GO" id="GO:0020037">
    <property type="term" value="F:heme binding"/>
    <property type="evidence" value="ECO:0007669"/>
    <property type="project" value="InterPro"/>
</dbReference>
<dbReference type="InterPro" id="IPR047146">
    <property type="entry name" value="Cyt_P450_E_CYP52_fungi"/>
</dbReference>
<dbReference type="PANTHER" id="PTHR24287:SF18">
    <property type="entry name" value="CYTOCHROME P450 MONOOXYGENASE APDE-RELATED"/>
    <property type="match status" value="1"/>
</dbReference>
<dbReference type="OrthoDB" id="1470350at2759"/>
<dbReference type="PROSITE" id="PS00086">
    <property type="entry name" value="CYTOCHROME_P450"/>
    <property type="match status" value="1"/>
</dbReference>
<evidence type="ECO:0000313" key="9">
    <source>
        <dbReference type="Proteomes" id="UP000800235"/>
    </source>
</evidence>
<keyword evidence="4 7" id="KW-0560">Oxidoreductase</keyword>
<dbReference type="PRINTS" id="PR01239">
    <property type="entry name" value="EP450IICYP52"/>
</dbReference>
<evidence type="ECO:0000256" key="5">
    <source>
        <dbReference type="ARBA" id="ARBA00023004"/>
    </source>
</evidence>
<evidence type="ECO:0000256" key="4">
    <source>
        <dbReference type="ARBA" id="ARBA00023002"/>
    </source>
</evidence>
<reference evidence="8" key="1">
    <citation type="journal article" date="2020" name="Stud. Mycol.">
        <title>101 Dothideomycetes genomes: a test case for predicting lifestyles and emergence of pathogens.</title>
        <authorList>
            <person name="Haridas S."/>
            <person name="Albert R."/>
            <person name="Binder M."/>
            <person name="Bloem J."/>
            <person name="Labutti K."/>
            <person name="Salamov A."/>
            <person name="Andreopoulos B."/>
            <person name="Baker S."/>
            <person name="Barry K."/>
            <person name="Bills G."/>
            <person name="Bluhm B."/>
            <person name="Cannon C."/>
            <person name="Castanera R."/>
            <person name="Culley D."/>
            <person name="Daum C."/>
            <person name="Ezra D."/>
            <person name="Gonzalez J."/>
            <person name="Henrissat B."/>
            <person name="Kuo A."/>
            <person name="Liang C."/>
            <person name="Lipzen A."/>
            <person name="Lutzoni F."/>
            <person name="Magnuson J."/>
            <person name="Mondo S."/>
            <person name="Nolan M."/>
            <person name="Ohm R."/>
            <person name="Pangilinan J."/>
            <person name="Park H.-J."/>
            <person name="Ramirez L."/>
            <person name="Alfaro M."/>
            <person name="Sun H."/>
            <person name="Tritt A."/>
            <person name="Yoshinaga Y."/>
            <person name="Zwiers L.-H."/>
            <person name="Turgeon B."/>
            <person name="Goodwin S."/>
            <person name="Spatafora J."/>
            <person name="Crous P."/>
            <person name="Grigoriev I."/>
        </authorList>
    </citation>
    <scope>NUCLEOTIDE SEQUENCE</scope>
    <source>
        <strain evidence="8">CBS 130266</strain>
    </source>
</reference>
<accession>A0A9P4TV81</accession>
<dbReference type="GO" id="GO:0005506">
    <property type="term" value="F:iron ion binding"/>
    <property type="evidence" value="ECO:0007669"/>
    <property type="project" value="InterPro"/>
</dbReference>
<evidence type="ECO:0000256" key="6">
    <source>
        <dbReference type="ARBA" id="ARBA00023033"/>
    </source>
</evidence>
<protein>
    <submittedName>
        <fullName evidence="8">N-alkane-inducible cytochrome P450</fullName>
    </submittedName>
</protein>
<comment type="cofactor">
    <cofactor evidence="1">
        <name>heme</name>
        <dbReference type="ChEBI" id="CHEBI:30413"/>
    </cofactor>
</comment>
<dbReference type="Proteomes" id="UP000800235">
    <property type="component" value="Unassembled WGS sequence"/>
</dbReference>
<dbReference type="Pfam" id="PF00067">
    <property type="entry name" value="p450"/>
    <property type="match status" value="1"/>
</dbReference>
<dbReference type="InterPro" id="IPR036396">
    <property type="entry name" value="Cyt_P450_sf"/>
</dbReference>
<keyword evidence="3 7" id="KW-0479">Metal-binding</keyword>
<evidence type="ECO:0000313" key="8">
    <source>
        <dbReference type="EMBL" id="KAF2425308.1"/>
    </source>
</evidence>
<evidence type="ECO:0000256" key="7">
    <source>
        <dbReference type="RuleBase" id="RU000461"/>
    </source>
</evidence>
<keyword evidence="6 7" id="KW-0503">Monooxygenase</keyword>
<dbReference type="PRINTS" id="PR00385">
    <property type="entry name" value="P450"/>
</dbReference>
<comment type="caution">
    <text evidence="8">The sequence shown here is derived from an EMBL/GenBank/DDBJ whole genome shotgun (WGS) entry which is preliminary data.</text>
</comment>